<proteinExistence type="predicted"/>
<protein>
    <submittedName>
        <fullName evidence="1">Uncharacterized protein</fullName>
    </submittedName>
</protein>
<gene>
    <name evidence="1" type="ORF">Taro_013185</name>
</gene>
<dbReference type="AlphaFoldDB" id="A0A843UFI8"/>
<sequence length="182" mass="19988">MIQVSKEAKAVVDNKVPNSSDIVVETKVWRIPDSDQIGFFLIRSDSDGSNRFGSIRLHSARTLIEGIRVHRSEPRIGSSLIRCDSGGSARLDPARQTMVETSAEGDIISTIWDLHSGQLTPVGTSTFGPWFVVAERIGPIRPYRSGSWAGRCVIRKDPPAGRVSEDPLRSAPIRRSATLRPL</sequence>
<evidence type="ECO:0000313" key="2">
    <source>
        <dbReference type="Proteomes" id="UP000652761"/>
    </source>
</evidence>
<evidence type="ECO:0000313" key="1">
    <source>
        <dbReference type="EMBL" id="MQL80734.1"/>
    </source>
</evidence>
<keyword evidence="2" id="KW-1185">Reference proteome</keyword>
<dbReference type="EMBL" id="NMUH01000522">
    <property type="protein sequence ID" value="MQL80734.1"/>
    <property type="molecule type" value="Genomic_DNA"/>
</dbReference>
<organism evidence="1 2">
    <name type="scientific">Colocasia esculenta</name>
    <name type="common">Wild taro</name>
    <name type="synonym">Arum esculentum</name>
    <dbReference type="NCBI Taxonomy" id="4460"/>
    <lineage>
        <taxon>Eukaryota</taxon>
        <taxon>Viridiplantae</taxon>
        <taxon>Streptophyta</taxon>
        <taxon>Embryophyta</taxon>
        <taxon>Tracheophyta</taxon>
        <taxon>Spermatophyta</taxon>
        <taxon>Magnoliopsida</taxon>
        <taxon>Liliopsida</taxon>
        <taxon>Araceae</taxon>
        <taxon>Aroideae</taxon>
        <taxon>Colocasieae</taxon>
        <taxon>Colocasia</taxon>
    </lineage>
</organism>
<dbReference type="Proteomes" id="UP000652761">
    <property type="component" value="Unassembled WGS sequence"/>
</dbReference>
<name>A0A843UFI8_COLES</name>
<comment type="caution">
    <text evidence="1">The sequence shown here is derived from an EMBL/GenBank/DDBJ whole genome shotgun (WGS) entry which is preliminary data.</text>
</comment>
<accession>A0A843UFI8</accession>
<reference evidence="1" key="1">
    <citation type="submission" date="2017-07" db="EMBL/GenBank/DDBJ databases">
        <title>Taro Niue Genome Assembly and Annotation.</title>
        <authorList>
            <person name="Atibalentja N."/>
            <person name="Keating K."/>
            <person name="Fields C.J."/>
        </authorList>
    </citation>
    <scope>NUCLEOTIDE SEQUENCE</scope>
    <source>
        <strain evidence="1">Niue_2</strain>
        <tissue evidence="1">Leaf</tissue>
    </source>
</reference>